<proteinExistence type="predicted"/>
<dbReference type="AlphaFoldDB" id="A0A7X4GHM7"/>
<dbReference type="PROSITE" id="PS51257">
    <property type="entry name" value="PROKAR_LIPOPROTEIN"/>
    <property type="match status" value="1"/>
</dbReference>
<keyword evidence="1" id="KW-0812">Transmembrane</keyword>
<organism evidence="2 3">
    <name type="scientific">Novosphingobium silvae</name>
    <dbReference type="NCBI Taxonomy" id="2692619"/>
    <lineage>
        <taxon>Bacteria</taxon>
        <taxon>Pseudomonadati</taxon>
        <taxon>Pseudomonadota</taxon>
        <taxon>Alphaproteobacteria</taxon>
        <taxon>Sphingomonadales</taxon>
        <taxon>Sphingomonadaceae</taxon>
        <taxon>Novosphingobium</taxon>
    </lineage>
</organism>
<reference evidence="2 3" key="1">
    <citation type="submission" date="2019-12" db="EMBL/GenBank/DDBJ databases">
        <authorList>
            <person name="Feng G."/>
            <person name="Zhu H."/>
        </authorList>
    </citation>
    <scope>NUCLEOTIDE SEQUENCE [LARGE SCALE GENOMIC DNA]</scope>
    <source>
        <strain evidence="2 3">FGD1</strain>
    </source>
</reference>
<gene>
    <name evidence="2" type="ORF">GR702_13345</name>
</gene>
<keyword evidence="1" id="KW-0472">Membrane</keyword>
<feature type="transmembrane region" description="Helical" evidence="1">
    <location>
        <begin position="87"/>
        <end position="107"/>
    </location>
</feature>
<keyword evidence="3" id="KW-1185">Reference proteome</keyword>
<feature type="transmembrane region" description="Helical" evidence="1">
    <location>
        <begin position="119"/>
        <end position="138"/>
    </location>
</feature>
<sequence>MMDKRRRSAAGRAYWFMAVLLLAWSTFACLAWGLTVTREDAWLSQVSPEVVDWLDGLPTWSILSSALCTWSGLAGALLLLARSRRAVPAFAASLLGLMLTQALQFGADDVPPGLASPRVLAFDLAVWALVLGLLWHAIQRKRGGVLR</sequence>
<accession>A0A7X4GHM7</accession>
<dbReference type="EMBL" id="WVTD01000009">
    <property type="protein sequence ID" value="MYL98748.1"/>
    <property type="molecule type" value="Genomic_DNA"/>
</dbReference>
<name>A0A7X4GHM7_9SPHN</name>
<comment type="caution">
    <text evidence="2">The sequence shown here is derived from an EMBL/GenBank/DDBJ whole genome shotgun (WGS) entry which is preliminary data.</text>
</comment>
<dbReference type="Proteomes" id="UP000465810">
    <property type="component" value="Unassembled WGS sequence"/>
</dbReference>
<evidence type="ECO:0008006" key="4">
    <source>
        <dbReference type="Google" id="ProtNLM"/>
    </source>
</evidence>
<protein>
    <recommendedName>
        <fullName evidence="4">Sugar transporter</fullName>
    </recommendedName>
</protein>
<evidence type="ECO:0000313" key="3">
    <source>
        <dbReference type="Proteomes" id="UP000465810"/>
    </source>
</evidence>
<feature type="transmembrane region" description="Helical" evidence="1">
    <location>
        <begin position="57"/>
        <end position="80"/>
    </location>
</feature>
<evidence type="ECO:0000313" key="2">
    <source>
        <dbReference type="EMBL" id="MYL98748.1"/>
    </source>
</evidence>
<keyword evidence="1" id="KW-1133">Transmembrane helix</keyword>
<evidence type="ECO:0000256" key="1">
    <source>
        <dbReference type="SAM" id="Phobius"/>
    </source>
</evidence>